<dbReference type="OrthoDB" id="377733at2759"/>
<reference evidence="1 2" key="1">
    <citation type="submission" date="2019-12" db="EMBL/GenBank/DDBJ databases">
        <authorList>
            <person name="Alioto T."/>
            <person name="Alioto T."/>
            <person name="Gomez Garrido J."/>
        </authorList>
    </citation>
    <scope>NUCLEOTIDE SEQUENCE [LARGE SCALE GENOMIC DNA]</scope>
</reference>
<protein>
    <submittedName>
        <fullName evidence="1">Phospholipid-transporting ATPase 1-like</fullName>
    </submittedName>
</protein>
<dbReference type="Proteomes" id="UP000594638">
    <property type="component" value="Unassembled WGS sequence"/>
</dbReference>
<gene>
    <name evidence="1" type="ORF">OLEA9_A030203</name>
</gene>
<dbReference type="EMBL" id="CACTIH010009753">
    <property type="protein sequence ID" value="CAA3032946.1"/>
    <property type="molecule type" value="Genomic_DNA"/>
</dbReference>
<evidence type="ECO:0000313" key="2">
    <source>
        <dbReference type="Proteomes" id="UP000594638"/>
    </source>
</evidence>
<dbReference type="GO" id="GO:0005886">
    <property type="term" value="C:plasma membrane"/>
    <property type="evidence" value="ECO:0007669"/>
    <property type="project" value="TreeGrafter"/>
</dbReference>
<sequence>MVLLSTSDPSGIAYIQTMNLDGESNLKTRYARQETNKLVLDGTIISWIITCEQPNRNVYEFTANLEINGLRFPLSQLNIILHGCQLKNTEWVVGVVVYAEQCNVTC</sequence>
<dbReference type="AlphaFoldDB" id="A0A8S0VGL1"/>
<dbReference type="GO" id="GO:0140326">
    <property type="term" value="F:ATPase-coupled intramembrane lipid transporter activity"/>
    <property type="evidence" value="ECO:0007669"/>
    <property type="project" value="TreeGrafter"/>
</dbReference>
<organism evidence="1 2">
    <name type="scientific">Olea europaea subsp. europaea</name>
    <dbReference type="NCBI Taxonomy" id="158383"/>
    <lineage>
        <taxon>Eukaryota</taxon>
        <taxon>Viridiplantae</taxon>
        <taxon>Streptophyta</taxon>
        <taxon>Embryophyta</taxon>
        <taxon>Tracheophyta</taxon>
        <taxon>Spermatophyta</taxon>
        <taxon>Magnoliopsida</taxon>
        <taxon>eudicotyledons</taxon>
        <taxon>Gunneridae</taxon>
        <taxon>Pentapetalae</taxon>
        <taxon>asterids</taxon>
        <taxon>lamiids</taxon>
        <taxon>Lamiales</taxon>
        <taxon>Oleaceae</taxon>
        <taxon>Oleeae</taxon>
        <taxon>Olea</taxon>
    </lineage>
</organism>
<name>A0A8S0VGL1_OLEEU</name>
<evidence type="ECO:0000313" key="1">
    <source>
        <dbReference type="EMBL" id="CAA3032946.1"/>
    </source>
</evidence>
<dbReference type="PANTHER" id="PTHR24092:SF148">
    <property type="entry name" value="PHOSPHOLIPID-TRANSPORTING ATPASE"/>
    <property type="match status" value="1"/>
</dbReference>
<comment type="caution">
    <text evidence="1">The sequence shown here is derived from an EMBL/GenBank/DDBJ whole genome shotgun (WGS) entry which is preliminary data.</text>
</comment>
<accession>A0A8S0VGL1</accession>
<proteinExistence type="predicted"/>
<dbReference type="Gramene" id="OE9A030203T1">
    <property type="protein sequence ID" value="OE9A030203C1"/>
    <property type="gene ID" value="OE9A030203"/>
</dbReference>
<dbReference type="GO" id="GO:0045332">
    <property type="term" value="P:phospholipid translocation"/>
    <property type="evidence" value="ECO:0007669"/>
    <property type="project" value="TreeGrafter"/>
</dbReference>
<keyword evidence="2" id="KW-1185">Reference proteome</keyword>
<dbReference type="PANTHER" id="PTHR24092">
    <property type="entry name" value="PROBABLE PHOSPHOLIPID-TRANSPORTING ATPASE"/>
    <property type="match status" value="1"/>
</dbReference>